<accession>A0ACC2FKH8</accession>
<comment type="caution">
    <text evidence="1">The sequence shown here is derived from an EMBL/GenBank/DDBJ whole genome shotgun (WGS) entry which is preliminary data.</text>
</comment>
<reference evidence="1" key="1">
    <citation type="submission" date="2021-05" db="EMBL/GenBank/DDBJ databases">
        <authorList>
            <person name="Pan Q."/>
            <person name="Jouanno E."/>
            <person name="Zahm M."/>
            <person name="Klopp C."/>
            <person name="Cabau C."/>
            <person name="Louis A."/>
            <person name="Berthelot C."/>
            <person name="Parey E."/>
            <person name="Roest Crollius H."/>
            <person name="Montfort J."/>
            <person name="Robinson-Rechavi M."/>
            <person name="Bouchez O."/>
            <person name="Lampietro C."/>
            <person name="Lopez Roques C."/>
            <person name="Donnadieu C."/>
            <person name="Postlethwait J."/>
            <person name="Bobe J."/>
            <person name="Dillon D."/>
            <person name="Chandos A."/>
            <person name="von Hippel F."/>
            <person name="Guiguen Y."/>
        </authorList>
    </citation>
    <scope>NUCLEOTIDE SEQUENCE</scope>
    <source>
        <strain evidence="1">YG-Jan2019</strain>
    </source>
</reference>
<protein>
    <submittedName>
        <fullName evidence="1">Uncharacterized protein</fullName>
    </submittedName>
</protein>
<gene>
    <name evidence="1" type="ORF">DPEC_G00286910</name>
</gene>
<evidence type="ECO:0000313" key="1">
    <source>
        <dbReference type="EMBL" id="KAJ7991730.1"/>
    </source>
</evidence>
<sequence length="84" mass="9101">MGQLVWRQYAQTSVPLTSERPDVQQMGSMVLLNIYRPPKAGMASCCPACARLVPFTGSPVTLASCRLRSEGGLMTRLVGVTVCR</sequence>
<evidence type="ECO:0000313" key="2">
    <source>
        <dbReference type="Proteomes" id="UP001157502"/>
    </source>
</evidence>
<organism evidence="1 2">
    <name type="scientific">Dallia pectoralis</name>
    <name type="common">Alaska blackfish</name>
    <dbReference type="NCBI Taxonomy" id="75939"/>
    <lineage>
        <taxon>Eukaryota</taxon>
        <taxon>Metazoa</taxon>
        <taxon>Chordata</taxon>
        <taxon>Craniata</taxon>
        <taxon>Vertebrata</taxon>
        <taxon>Euteleostomi</taxon>
        <taxon>Actinopterygii</taxon>
        <taxon>Neopterygii</taxon>
        <taxon>Teleostei</taxon>
        <taxon>Protacanthopterygii</taxon>
        <taxon>Esociformes</taxon>
        <taxon>Umbridae</taxon>
        <taxon>Dallia</taxon>
    </lineage>
</organism>
<keyword evidence="2" id="KW-1185">Reference proteome</keyword>
<dbReference type="EMBL" id="CM055753">
    <property type="protein sequence ID" value="KAJ7991730.1"/>
    <property type="molecule type" value="Genomic_DNA"/>
</dbReference>
<name>A0ACC2FKH8_DALPE</name>
<proteinExistence type="predicted"/>
<dbReference type="Proteomes" id="UP001157502">
    <property type="component" value="Chromosome 26"/>
</dbReference>